<dbReference type="EMBL" id="NGAF01000002">
    <property type="protein sequence ID" value="OXR46206.1"/>
    <property type="molecule type" value="Genomic_DNA"/>
</dbReference>
<proteinExistence type="predicted"/>
<comment type="caution">
    <text evidence="1">The sequence shown here is derived from an EMBL/GenBank/DDBJ whole genome shotgun (WGS) entry which is preliminary data.</text>
</comment>
<protein>
    <recommendedName>
        <fullName evidence="3">Cobalamin-independent methionine synthase MetE C-terminal/archaeal domain-containing protein</fullName>
    </recommendedName>
</protein>
<accession>A0A231HBS8</accession>
<evidence type="ECO:0008006" key="3">
    <source>
        <dbReference type="Google" id="ProtNLM"/>
    </source>
</evidence>
<organism evidence="1 2">
    <name type="scientific">Nocardia cerradoensis</name>
    <dbReference type="NCBI Taxonomy" id="85688"/>
    <lineage>
        <taxon>Bacteria</taxon>
        <taxon>Bacillati</taxon>
        <taxon>Actinomycetota</taxon>
        <taxon>Actinomycetes</taxon>
        <taxon>Mycobacteriales</taxon>
        <taxon>Nocardiaceae</taxon>
        <taxon>Nocardia</taxon>
    </lineage>
</organism>
<evidence type="ECO:0000313" key="1">
    <source>
        <dbReference type="EMBL" id="OXR46206.1"/>
    </source>
</evidence>
<keyword evidence="2" id="KW-1185">Reference proteome</keyword>
<dbReference type="AlphaFoldDB" id="A0A231HBS8"/>
<gene>
    <name evidence="1" type="ORF">B7C42_01171</name>
</gene>
<name>A0A231HBS8_9NOCA</name>
<evidence type="ECO:0000313" key="2">
    <source>
        <dbReference type="Proteomes" id="UP000215506"/>
    </source>
</evidence>
<dbReference type="Proteomes" id="UP000215506">
    <property type="component" value="Unassembled WGS sequence"/>
</dbReference>
<reference evidence="1 2" key="1">
    <citation type="submission" date="2017-07" db="EMBL/GenBank/DDBJ databases">
        <title>First draft Genome Sequence of Nocardia cerradoensis isolated from human infection.</title>
        <authorList>
            <person name="Carrasco G."/>
        </authorList>
    </citation>
    <scope>NUCLEOTIDE SEQUENCE [LARGE SCALE GENOMIC DNA]</scope>
    <source>
        <strain evidence="1 2">CNM20130759</strain>
    </source>
</reference>
<dbReference type="InterPro" id="IPR038071">
    <property type="entry name" value="UROD/MetE-like_sf"/>
</dbReference>
<dbReference type="SUPFAM" id="SSF51726">
    <property type="entry name" value="UROD/MetE-like"/>
    <property type="match status" value="1"/>
</dbReference>
<sequence>MTRCAHYVGSVPAELMTGDAAVLQWFADRSAGHPVTGLPCDLDPDWILDYLRRRREHEDVFEVVRTGDYSDYSDFPSYGLRPGAKLEPRHVAMDRLDRIGAVVAAFDEVRAGRPELDGTRLQLSQPNPLDLAMFVFAGAAVSNGFPLGPALRRSDLIVAALRHLPVFTEAALHEIAEVNARYGDRVVWQVESPFALLGMVKADQLGAKWAAGPLLARQLAGVLTGIHEIGAQAVVHLCYGDYQHKALLSPRSLAPAVTLLKHTARRLRADGTPFPAVHIPCAFGAEPAPQDAAFYAPLRRLDPDWNVIAGVVSPDSADDSAHALQLFEQAAGRTAFGVATACGLGRCSVADAQRAAETTAALTAETTTG</sequence>
<dbReference type="Gene3D" id="3.20.20.210">
    <property type="match status" value="1"/>
</dbReference>